<feature type="compositionally biased region" description="Polar residues" evidence="1">
    <location>
        <begin position="712"/>
        <end position="726"/>
    </location>
</feature>
<protein>
    <submittedName>
        <fullName evidence="3">Uncharacterized protein</fullName>
    </submittedName>
</protein>
<dbReference type="Proteomes" id="UP000013487">
    <property type="component" value="Unassembled WGS sequence"/>
</dbReference>
<keyword evidence="2" id="KW-0732">Signal</keyword>
<sequence length="1001" mass="113473">MNNKNFVISIGGGVSLGFLALLMSPMQAHAFDGVEGNEGLNSTLESVWDGVPEHLQGKIKPPIMRFTDKDGKRQSWYHGIGGNLMFRTNYHGVVYYSPVPPKQLEYMTSMRTYFYDFENFNNRNVGGGYAERYDKSYPNFKTKSTVLNQTNRESLRAPNYYNQYNEYRGVSGEWRHLGYTQFGSPVENPYFPADIFTGETPGSYPWDLFPYNLGSKWLPDGPSEWDKTDNKDFFSQKINAIKRLLDQEPSMKYKNPNPYYWADRLSLTSDPEAEMAVFNGTREGGRKYRTLTVKSDESKNLRITDYTVLDDNGNVVGTYTRRDGVDNGSSQSFRKLIRGEKYRIVVRVKNDSQQETTLKPTKLDIGYSLSSTTANKGWNDWETTLPQEKTLVPGESATFTYDNFVVPLNSKKYIGLTGNINKDHFFAGDNTNPNDDDANLVLPVEGSGNMNAENITLIDRNGNEVAKPIPGEDYKIKYKFKYQGVDIREAVYRDEGFCEAHNDSGACISWGTREVFDHYYYPEVNIDAYYTINRKLPKGESDALNGHLTQRMQLRNGTTFEFITPEYTTYEVPIIDTSIRMSLENNYDYANIDKDDDTSRKKWHSFYNYKVKNVEVLPKTERPTEAGYQTFAVKFDVVNEVPDEVNDFEKDVQIGVTVNGDRHVFTEHLGIGENKNIVKEVKVWVDPKTTSKVDAQVYVNLDKNAWEEDLSTQADNKGDSATTVRDSGTAGAKIEQPLNPFDKACALGKNTKNTWNQFYELHGWSGQLKRYSANGKSYEFYKYSAGNTQRTNVPQQEEYKINKVLFKSKLTEDLKLGSSKDGWVDLAKGEVGKIKAGYGYELKVDVDYNTNAFETEPQPWVSNGSGQWVRPKHVEPNIPNELYVKTPDGKILSVSGVHGTNKGLDVKRTGDKNKVIMTYSIKPKDTLGIKKTPKIYVDPNTKDGTYKLQVFTPEINGIPTKSKLEGNTLTSIGNMLCDNLTDLKLEVTGSATDDLKGHIVQ</sequence>
<name>A0AAN4HJH8_BACTU</name>
<dbReference type="RefSeq" id="WP_001060587.1">
    <property type="nucleotide sequence ID" value="NZ_ARXZ02000004.1"/>
</dbReference>
<feature type="signal peptide" evidence="2">
    <location>
        <begin position="1"/>
        <end position="30"/>
    </location>
</feature>
<dbReference type="AlphaFoldDB" id="A0AAN4HJH8"/>
<feature type="chain" id="PRO_5042850547" evidence="2">
    <location>
        <begin position="31"/>
        <end position="1001"/>
    </location>
</feature>
<evidence type="ECO:0000313" key="3">
    <source>
        <dbReference type="EMBL" id="ERI00779.1"/>
    </source>
</evidence>
<reference evidence="3 4" key="1">
    <citation type="journal article" date="2013" name="Genome Announc.">
        <title>Draft Genome Sequence of Bacillus thuringiensis var. thuringiensis Strain T01-328, a Brazilian Isolate That Produces a Soluble Pesticide Protein, Cry1Ia.</title>
        <authorList>
            <person name="Varani A.M."/>
            <person name="Lemos M.V."/>
            <person name="Fernandes C.C."/>
            <person name="Lemos E.G."/>
            <person name="Alves E.C."/>
            <person name="Desiderio J.A."/>
        </authorList>
    </citation>
    <scope>NUCLEOTIDE SEQUENCE [LARGE SCALE GENOMIC DNA]</scope>
    <source>
        <strain evidence="3 4">T01-328</strain>
    </source>
</reference>
<gene>
    <name evidence="3" type="ORF">BTCBT_002334</name>
</gene>
<evidence type="ECO:0000313" key="4">
    <source>
        <dbReference type="Proteomes" id="UP000013487"/>
    </source>
</evidence>
<evidence type="ECO:0000256" key="1">
    <source>
        <dbReference type="SAM" id="MobiDB-lite"/>
    </source>
</evidence>
<accession>A0AAN4HJH8</accession>
<comment type="caution">
    <text evidence="3">The sequence shown here is derived from an EMBL/GenBank/DDBJ whole genome shotgun (WGS) entry which is preliminary data.</text>
</comment>
<proteinExistence type="predicted"/>
<dbReference type="EMBL" id="ARXZ02000004">
    <property type="protein sequence ID" value="ERI00779.1"/>
    <property type="molecule type" value="Genomic_DNA"/>
</dbReference>
<evidence type="ECO:0000256" key="2">
    <source>
        <dbReference type="SAM" id="SignalP"/>
    </source>
</evidence>
<feature type="region of interest" description="Disordered" evidence="1">
    <location>
        <begin position="712"/>
        <end position="732"/>
    </location>
</feature>
<organism evidence="3 4">
    <name type="scientific">Bacillus thuringiensis T01-328</name>
    <dbReference type="NCBI Taxonomy" id="1324966"/>
    <lineage>
        <taxon>Bacteria</taxon>
        <taxon>Bacillati</taxon>
        <taxon>Bacillota</taxon>
        <taxon>Bacilli</taxon>
        <taxon>Bacillales</taxon>
        <taxon>Bacillaceae</taxon>
        <taxon>Bacillus</taxon>
        <taxon>Bacillus cereus group</taxon>
    </lineage>
</organism>